<accession>A0A2T7PVP9</accession>
<evidence type="ECO:0000256" key="1">
    <source>
        <dbReference type="SAM" id="MobiDB-lite"/>
    </source>
</evidence>
<comment type="caution">
    <text evidence="4">The sequence shown here is derived from an EMBL/GenBank/DDBJ whole genome shotgun (WGS) entry which is preliminary data.</text>
</comment>
<keyword evidence="3" id="KW-0732">Signal</keyword>
<feature type="signal peptide" evidence="3">
    <location>
        <begin position="1"/>
        <end position="21"/>
    </location>
</feature>
<dbReference type="OrthoDB" id="10658447at2759"/>
<name>A0A2T7PVP9_POMCA</name>
<dbReference type="EMBL" id="PZQS01000001">
    <property type="protein sequence ID" value="PVD37505.1"/>
    <property type="molecule type" value="Genomic_DNA"/>
</dbReference>
<evidence type="ECO:0000313" key="4">
    <source>
        <dbReference type="EMBL" id="PVD37505.1"/>
    </source>
</evidence>
<sequence length="214" mass="22824">MEHVLLGLLSCSLMVVQPASSFPHPSLLLALKCQAISEYFDSVTGSCEPCREICELAHITRTQQECETQCGDYVLASKCTSDQYYDTVVHSCAPCSELCDSFHVTNTRDDCLRQCPGYTTMRLPSSNVSATPNGNSSAGEQDPPSQSDVGLTIAIIIIVLAVVVVGVTLTAVAAVVCRPGKCCWWTSQVIYTPVVEGSPASSITKPIPCAADEV</sequence>
<gene>
    <name evidence="4" type="ORF">C0Q70_00099</name>
</gene>
<keyword evidence="2" id="KW-0812">Transmembrane</keyword>
<protein>
    <recommendedName>
        <fullName evidence="6">TNFR-Cys domain-containing protein</fullName>
    </recommendedName>
</protein>
<dbReference type="Proteomes" id="UP000245119">
    <property type="component" value="Linkage Group LG1"/>
</dbReference>
<keyword evidence="2" id="KW-1133">Transmembrane helix</keyword>
<keyword evidence="2" id="KW-0472">Membrane</keyword>
<dbReference type="Gene3D" id="4.10.1290.10">
    <property type="entry name" value="Tumor necrosis factor receptor superfamily"/>
    <property type="match status" value="1"/>
</dbReference>
<evidence type="ECO:0000313" key="5">
    <source>
        <dbReference type="Proteomes" id="UP000245119"/>
    </source>
</evidence>
<evidence type="ECO:0008006" key="6">
    <source>
        <dbReference type="Google" id="ProtNLM"/>
    </source>
</evidence>
<proteinExistence type="predicted"/>
<feature type="region of interest" description="Disordered" evidence="1">
    <location>
        <begin position="126"/>
        <end position="145"/>
    </location>
</feature>
<feature type="chain" id="PRO_5015667495" description="TNFR-Cys domain-containing protein" evidence="3">
    <location>
        <begin position="22"/>
        <end position="214"/>
    </location>
</feature>
<feature type="transmembrane region" description="Helical" evidence="2">
    <location>
        <begin position="151"/>
        <end position="177"/>
    </location>
</feature>
<keyword evidence="5" id="KW-1185">Reference proteome</keyword>
<reference evidence="4 5" key="1">
    <citation type="submission" date="2018-04" db="EMBL/GenBank/DDBJ databases">
        <title>The genome of golden apple snail Pomacea canaliculata provides insight into stress tolerance and invasive adaptation.</title>
        <authorList>
            <person name="Liu C."/>
            <person name="Liu B."/>
            <person name="Ren Y."/>
            <person name="Zhang Y."/>
            <person name="Wang H."/>
            <person name="Li S."/>
            <person name="Jiang F."/>
            <person name="Yin L."/>
            <person name="Zhang G."/>
            <person name="Qian W."/>
            <person name="Fan W."/>
        </authorList>
    </citation>
    <scope>NUCLEOTIDE SEQUENCE [LARGE SCALE GENOMIC DNA]</scope>
    <source>
        <strain evidence="4">SZHN2017</strain>
        <tissue evidence="4">Muscle</tissue>
    </source>
</reference>
<dbReference type="AlphaFoldDB" id="A0A2T7PVP9"/>
<evidence type="ECO:0000256" key="2">
    <source>
        <dbReference type="SAM" id="Phobius"/>
    </source>
</evidence>
<organism evidence="4 5">
    <name type="scientific">Pomacea canaliculata</name>
    <name type="common">Golden apple snail</name>
    <dbReference type="NCBI Taxonomy" id="400727"/>
    <lineage>
        <taxon>Eukaryota</taxon>
        <taxon>Metazoa</taxon>
        <taxon>Spiralia</taxon>
        <taxon>Lophotrochozoa</taxon>
        <taxon>Mollusca</taxon>
        <taxon>Gastropoda</taxon>
        <taxon>Caenogastropoda</taxon>
        <taxon>Architaenioglossa</taxon>
        <taxon>Ampullarioidea</taxon>
        <taxon>Ampullariidae</taxon>
        <taxon>Pomacea</taxon>
    </lineage>
</organism>
<evidence type="ECO:0000256" key="3">
    <source>
        <dbReference type="SAM" id="SignalP"/>
    </source>
</evidence>